<comment type="similarity">
    <text evidence="1">Belongs to the iron-containing alcohol dehydrogenase family.</text>
</comment>
<keyword evidence="7" id="KW-1185">Reference proteome</keyword>
<dbReference type="AlphaFoldDB" id="A0A8H6Z1V2"/>
<dbReference type="InterPro" id="IPR034786">
    <property type="entry name" value="MAR"/>
</dbReference>
<dbReference type="GO" id="GO:0018506">
    <property type="term" value="F:maleylacetate reductase activity"/>
    <property type="evidence" value="ECO:0007669"/>
    <property type="project" value="InterPro"/>
</dbReference>
<evidence type="ECO:0000313" key="6">
    <source>
        <dbReference type="EMBL" id="KAF7371088.1"/>
    </source>
</evidence>
<dbReference type="EMBL" id="JACAZH010000004">
    <property type="protein sequence ID" value="KAF7371088.1"/>
    <property type="molecule type" value="Genomic_DNA"/>
</dbReference>
<dbReference type="Proteomes" id="UP000623467">
    <property type="component" value="Unassembled WGS sequence"/>
</dbReference>
<dbReference type="GO" id="GO:0046872">
    <property type="term" value="F:metal ion binding"/>
    <property type="evidence" value="ECO:0007669"/>
    <property type="project" value="InterPro"/>
</dbReference>
<keyword evidence="3" id="KW-0520">NAD</keyword>
<dbReference type="Gene3D" id="3.40.50.1970">
    <property type="match status" value="1"/>
</dbReference>
<organism evidence="6 7">
    <name type="scientific">Mycena sanguinolenta</name>
    <dbReference type="NCBI Taxonomy" id="230812"/>
    <lineage>
        <taxon>Eukaryota</taxon>
        <taxon>Fungi</taxon>
        <taxon>Dikarya</taxon>
        <taxon>Basidiomycota</taxon>
        <taxon>Agaricomycotina</taxon>
        <taxon>Agaricomycetes</taxon>
        <taxon>Agaricomycetidae</taxon>
        <taxon>Agaricales</taxon>
        <taxon>Marasmiineae</taxon>
        <taxon>Mycenaceae</taxon>
        <taxon>Mycena</taxon>
    </lineage>
</organism>
<evidence type="ECO:0000313" key="7">
    <source>
        <dbReference type="Proteomes" id="UP000623467"/>
    </source>
</evidence>
<dbReference type="CDD" id="cd08177">
    <property type="entry name" value="MAR"/>
    <property type="match status" value="1"/>
</dbReference>
<gene>
    <name evidence="6" type="ORF">MSAN_00743600</name>
</gene>
<dbReference type="SUPFAM" id="SSF56796">
    <property type="entry name" value="Dehydroquinate synthase-like"/>
    <property type="match status" value="1"/>
</dbReference>
<dbReference type="Pfam" id="PF25137">
    <property type="entry name" value="ADH_Fe_C"/>
    <property type="match status" value="1"/>
</dbReference>
<dbReference type="PANTHER" id="PTHR11496">
    <property type="entry name" value="ALCOHOL DEHYDROGENASE"/>
    <property type="match status" value="1"/>
</dbReference>
<name>A0A8H6Z1V2_9AGAR</name>
<keyword evidence="2" id="KW-0560">Oxidoreductase</keyword>
<dbReference type="InterPro" id="IPR039697">
    <property type="entry name" value="Alcohol_dehydrogenase_Fe"/>
</dbReference>
<evidence type="ECO:0000256" key="2">
    <source>
        <dbReference type="ARBA" id="ARBA00023002"/>
    </source>
</evidence>
<feature type="domain" description="Fe-containing alcohol dehydrogenase-like C-terminal" evidence="5">
    <location>
        <begin position="164"/>
        <end position="346"/>
    </location>
</feature>
<protein>
    <submittedName>
        <fullName evidence="6">Iron-containing alcohol dehydrogenase</fullName>
    </submittedName>
</protein>
<dbReference type="PANTHER" id="PTHR11496:SF102">
    <property type="entry name" value="ALCOHOL DEHYDROGENASE 4"/>
    <property type="match status" value="1"/>
</dbReference>
<comment type="caution">
    <text evidence="6">The sequence shown here is derived from an EMBL/GenBank/DDBJ whole genome shotgun (WGS) entry which is preliminary data.</text>
</comment>
<evidence type="ECO:0000259" key="4">
    <source>
        <dbReference type="Pfam" id="PF00465"/>
    </source>
</evidence>
<evidence type="ECO:0000259" key="5">
    <source>
        <dbReference type="Pfam" id="PF25137"/>
    </source>
</evidence>
<dbReference type="Pfam" id="PF00465">
    <property type="entry name" value="Fe-ADH"/>
    <property type="match status" value="1"/>
</dbReference>
<dbReference type="InterPro" id="IPR056798">
    <property type="entry name" value="ADH_Fe_C"/>
</dbReference>
<dbReference type="GO" id="GO:0004022">
    <property type="term" value="F:alcohol dehydrogenase (NAD+) activity"/>
    <property type="evidence" value="ECO:0007669"/>
    <property type="project" value="TreeGrafter"/>
</dbReference>
<dbReference type="InterPro" id="IPR001670">
    <property type="entry name" value="ADH_Fe/GldA"/>
</dbReference>
<evidence type="ECO:0000256" key="3">
    <source>
        <dbReference type="ARBA" id="ARBA00023027"/>
    </source>
</evidence>
<accession>A0A8H6Z1V2</accession>
<proteinExistence type="inferred from homology"/>
<sequence>MQPFVYNALPARVIFGSGTLSQVGHEIQRLGCSKALVLTGSTHSKKGEALRTDLGELAVGLYPNAAMHTPTNITDAAVELAQTLGADCVVALGGGSAVGLAKAIAFRTDLHQIVIPTSYSGSEATAIIGQTENGIKTTQKTLKVVPEVIIYDVDLTLSLPAQMTITSGINAMAHAVEALYSTECNPVTDMLAEQGIARLASALPILAQDPQNSEARSDALFGAWACGSCAGMVSMALQHKLSHTLGGTFKLPHAETHTVVLPHSIAYNTPFAEAAMARVARSLGAATAAQGMFDLAKSLGAPYSLKELGMKEEDLERAVEVALKSPYPNPAPLEREKLLGLLRDAYEGNRPA</sequence>
<reference evidence="6" key="1">
    <citation type="submission" date="2020-05" db="EMBL/GenBank/DDBJ databases">
        <title>Mycena genomes resolve the evolution of fungal bioluminescence.</title>
        <authorList>
            <person name="Tsai I.J."/>
        </authorList>
    </citation>
    <scope>NUCLEOTIDE SEQUENCE</scope>
    <source>
        <strain evidence="6">160909Yilan</strain>
    </source>
</reference>
<evidence type="ECO:0000256" key="1">
    <source>
        <dbReference type="ARBA" id="ARBA00007358"/>
    </source>
</evidence>
<feature type="domain" description="Alcohol dehydrogenase iron-type/glycerol dehydrogenase GldA" evidence="4">
    <location>
        <begin position="10"/>
        <end position="152"/>
    </location>
</feature>
<dbReference type="Gene3D" id="1.20.1090.10">
    <property type="entry name" value="Dehydroquinate synthase-like - alpha domain"/>
    <property type="match status" value="1"/>
</dbReference>
<dbReference type="OrthoDB" id="3360544at2759"/>